<gene>
    <name evidence="1" type="ORF">E4U56_007111</name>
</gene>
<evidence type="ECO:0000313" key="2">
    <source>
        <dbReference type="Proteomes" id="UP000784919"/>
    </source>
</evidence>
<reference evidence="1" key="1">
    <citation type="journal article" date="2020" name="bioRxiv">
        <title>Whole genome comparisons of ergot fungi reveals the divergence and evolution of species within the genus Claviceps are the result of varying mechanisms driving genome evolution and host range expansion.</title>
        <authorList>
            <person name="Wyka S.A."/>
            <person name="Mondo S.J."/>
            <person name="Liu M."/>
            <person name="Dettman J."/>
            <person name="Nalam V."/>
            <person name="Broders K.D."/>
        </authorList>
    </citation>
    <scope>NUCLEOTIDE SEQUENCE</scope>
    <source>
        <strain evidence="1">CCC 1102</strain>
    </source>
</reference>
<proteinExistence type="predicted"/>
<dbReference type="Proteomes" id="UP000784919">
    <property type="component" value="Unassembled WGS sequence"/>
</dbReference>
<dbReference type="EMBL" id="SRPS01000064">
    <property type="protein sequence ID" value="KAG5971031.1"/>
    <property type="molecule type" value="Genomic_DNA"/>
</dbReference>
<organism evidence="1 2">
    <name type="scientific">Claviceps arundinis</name>
    <dbReference type="NCBI Taxonomy" id="1623583"/>
    <lineage>
        <taxon>Eukaryota</taxon>
        <taxon>Fungi</taxon>
        <taxon>Dikarya</taxon>
        <taxon>Ascomycota</taxon>
        <taxon>Pezizomycotina</taxon>
        <taxon>Sordariomycetes</taxon>
        <taxon>Hypocreomycetidae</taxon>
        <taxon>Hypocreales</taxon>
        <taxon>Clavicipitaceae</taxon>
        <taxon>Claviceps</taxon>
    </lineage>
</organism>
<comment type="caution">
    <text evidence="1">The sequence shown here is derived from an EMBL/GenBank/DDBJ whole genome shotgun (WGS) entry which is preliminary data.</text>
</comment>
<accession>A0A9P7MWS7</accession>
<name>A0A9P7MWS7_9HYPO</name>
<sequence length="81" mass="8862">MPDSIHFITRRLSQYSCGSDHLFPGKRVQGLTSSSSRGTWTYAVQVGGRCFGNRGSDQVPVGVPLDTFATSYDLLNHGPWS</sequence>
<dbReference type="AlphaFoldDB" id="A0A9P7MWS7"/>
<evidence type="ECO:0000313" key="1">
    <source>
        <dbReference type="EMBL" id="KAG5971031.1"/>
    </source>
</evidence>
<protein>
    <submittedName>
        <fullName evidence="1">Uncharacterized protein</fullName>
    </submittedName>
</protein>